<dbReference type="Pfam" id="PF00486">
    <property type="entry name" value="Trans_reg_C"/>
    <property type="match status" value="1"/>
</dbReference>
<dbReference type="InterPro" id="IPR016032">
    <property type="entry name" value="Sig_transdc_resp-reg_C-effctor"/>
</dbReference>
<dbReference type="GO" id="GO:0006355">
    <property type="term" value="P:regulation of DNA-templated transcription"/>
    <property type="evidence" value="ECO:0007669"/>
    <property type="project" value="InterPro"/>
</dbReference>
<dbReference type="Proteomes" id="UP000463051">
    <property type="component" value="Unassembled WGS sequence"/>
</dbReference>
<dbReference type="PROSITE" id="PS50110">
    <property type="entry name" value="RESPONSE_REGULATORY"/>
    <property type="match status" value="1"/>
</dbReference>
<dbReference type="Pfam" id="PF00072">
    <property type="entry name" value="Response_reg"/>
    <property type="match status" value="1"/>
</dbReference>
<dbReference type="EMBL" id="WJXB01000003">
    <property type="protein sequence ID" value="MRN53173.1"/>
    <property type="molecule type" value="Genomic_DNA"/>
</dbReference>
<name>A0A7X2H499_9BACL</name>
<keyword evidence="5" id="KW-0804">Transcription</keyword>
<dbReference type="SUPFAM" id="SSF52172">
    <property type="entry name" value="CheY-like"/>
    <property type="match status" value="1"/>
</dbReference>
<dbReference type="GO" id="GO:0005829">
    <property type="term" value="C:cytosol"/>
    <property type="evidence" value="ECO:0007669"/>
    <property type="project" value="TreeGrafter"/>
</dbReference>
<feature type="DNA-binding region" description="OmpR/PhoB-type" evidence="7">
    <location>
        <begin position="123"/>
        <end position="219"/>
    </location>
</feature>
<organism evidence="10 11">
    <name type="scientific">Paenibacillus monticola</name>
    <dbReference type="NCBI Taxonomy" id="2666075"/>
    <lineage>
        <taxon>Bacteria</taxon>
        <taxon>Bacillati</taxon>
        <taxon>Bacillota</taxon>
        <taxon>Bacilli</taxon>
        <taxon>Bacillales</taxon>
        <taxon>Paenibacillaceae</taxon>
        <taxon>Paenibacillus</taxon>
    </lineage>
</organism>
<evidence type="ECO:0000256" key="6">
    <source>
        <dbReference type="PROSITE-ProRule" id="PRU00169"/>
    </source>
</evidence>
<evidence type="ECO:0000256" key="4">
    <source>
        <dbReference type="ARBA" id="ARBA00023125"/>
    </source>
</evidence>
<keyword evidence="1 6" id="KW-0597">Phosphoprotein</keyword>
<accession>A0A7X2H499</accession>
<feature type="domain" description="Response regulatory" evidence="8">
    <location>
        <begin position="3"/>
        <end position="115"/>
    </location>
</feature>
<keyword evidence="3" id="KW-0805">Transcription regulation</keyword>
<dbReference type="Gene3D" id="3.40.50.2300">
    <property type="match status" value="1"/>
</dbReference>
<dbReference type="InterPro" id="IPR011006">
    <property type="entry name" value="CheY-like_superfamily"/>
</dbReference>
<evidence type="ECO:0000256" key="2">
    <source>
        <dbReference type="ARBA" id="ARBA00023012"/>
    </source>
</evidence>
<comment type="caution">
    <text evidence="10">The sequence shown here is derived from an EMBL/GenBank/DDBJ whole genome shotgun (WGS) entry which is preliminary data.</text>
</comment>
<dbReference type="InterPro" id="IPR036388">
    <property type="entry name" value="WH-like_DNA-bd_sf"/>
</dbReference>
<dbReference type="CDD" id="cd00383">
    <property type="entry name" value="trans_reg_C"/>
    <property type="match status" value="1"/>
</dbReference>
<evidence type="ECO:0000256" key="5">
    <source>
        <dbReference type="ARBA" id="ARBA00023163"/>
    </source>
</evidence>
<dbReference type="GO" id="GO:0032993">
    <property type="term" value="C:protein-DNA complex"/>
    <property type="evidence" value="ECO:0007669"/>
    <property type="project" value="TreeGrafter"/>
</dbReference>
<proteinExistence type="predicted"/>
<dbReference type="PROSITE" id="PS51755">
    <property type="entry name" value="OMPR_PHOB"/>
    <property type="match status" value="1"/>
</dbReference>
<sequence>MAKVLVIDDEPDILSLVKNILVKDNHDVVTKNSAIGISLNDYSYYDIILLDVMMPEIDGFELCKQIRNVVDCPIMFLTARSLENDIMFGLGNGADDYITKPFGAGELRARVNAHLRRENREKRSVMSVSGVKFNLSGKEIFVNEQKVSLTKSEYFICEFLARYKGQVFSKEKIYEKVYGYDGESDSATITEHIKNIRGKLVAFEISPIETVWGIGYRWL</sequence>
<keyword evidence="4 7" id="KW-0238">DNA-binding</keyword>
<dbReference type="InterPro" id="IPR039420">
    <property type="entry name" value="WalR-like"/>
</dbReference>
<dbReference type="SUPFAM" id="SSF46894">
    <property type="entry name" value="C-terminal effector domain of the bipartite response regulators"/>
    <property type="match status" value="1"/>
</dbReference>
<evidence type="ECO:0000256" key="3">
    <source>
        <dbReference type="ARBA" id="ARBA00023015"/>
    </source>
</evidence>
<dbReference type="AlphaFoldDB" id="A0A7X2H499"/>
<dbReference type="GO" id="GO:0000156">
    <property type="term" value="F:phosphorelay response regulator activity"/>
    <property type="evidence" value="ECO:0007669"/>
    <property type="project" value="TreeGrafter"/>
</dbReference>
<dbReference type="SMART" id="SM00862">
    <property type="entry name" value="Trans_reg_C"/>
    <property type="match status" value="1"/>
</dbReference>
<dbReference type="CDD" id="cd17574">
    <property type="entry name" value="REC_OmpR"/>
    <property type="match status" value="1"/>
</dbReference>
<protein>
    <submittedName>
        <fullName evidence="10">Response regulator</fullName>
    </submittedName>
</protein>
<keyword evidence="11" id="KW-1185">Reference proteome</keyword>
<evidence type="ECO:0000259" key="8">
    <source>
        <dbReference type="PROSITE" id="PS50110"/>
    </source>
</evidence>
<dbReference type="PANTHER" id="PTHR48111:SF2">
    <property type="entry name" value="RESPONSE REGULATOR SAER"/>
    <property type="match status" value="1"/>
</dbReference>
<keyword evidence="2" id="KW-0902">Two-component regulatory system</keyword>
<evidence type="ECO:0000256" key="7">
    <source>
        <dbReference type="PROSITE-ProRule" id="PRU01091"/>
    </source>
</evidence>
<evidence type="ECO:0000259" key="9">
    <source>
        <dbReference type="PROSITE" id="PS51755"/>
    </source>
</evidence>
<dbReference type="GO" id="GO:0000976">
    <property type="term" value="F:transcription cis-regulatory region binding"/>
    <property type="evidence" value="ECO:0007669"/>
    <property type="project" value="TreeGrafter"/>
</dbReference>
<dbReference type="InterPro" id="IPR001789">
    <property type="entry name" value="Sig_transdc_resp-reg_receiver"/>
</dbReference>
<gene>
    <name evidence="10" type="ORF">GJB61_09220</name>
</gene>
<dbReference type="RefSeq" id="WP_154118228.1">
    <property type="nucleotide sequence ID" value="NZ_WJXB01000003.1"/>
</dbReference>
<dbReference type="InterPro" id="IPR001867">
    <property type="entry name" value="OmpR/PhoB-type_DNA-bd"/>
</dbReference>
<evidence type="ECO:0000313" key="11">
    <source>
        <dbReference type="Proteomes" id="UP000463051"/>
    </source>
</evidence>
<dbReference type="Gene3D" id="1.10.10.10">
    <property type="entry name" value="Winged helix-like DNA-binding domain superfamily/Winged helix DNA-binding domain"/>
    <property type="match status" value="1"/>
</dbReference>
<feature type="modified residue" description="4-aspartylphosphate" evidence="6">
    <location>
        <position position="51"/>
    </location>
</feature>
<dbReference type="PANTHER" id="PTHR48111">
    <property type="entry name" value="REGULATOR OF RPOS"/>
    <property type="match status" value="1"/>
</dbReference>
<reference evidence="10 11" key="1">
    <citation type="submission" date="2019-11" db="EMBL/GenBank/DDBJ databases">
        <title>Paenibacillus monticola sp. nov., a novel PGPR strain isolated from mountain sample in China.</title>
        <authorList>
            <person name="Zhao Q."/>
            <person name="Li H.-P."/>
            <person name="Zhang J.-L."/>
        </authorList>
    </citation>
    <scope>NUCLEOTIDE SEQUENCE [LARGE SCALE GENOMIC DNA]</scope>
    <source>
        <strain evidence="10 11">LC-T2</strain>
    </source>
</reference>
<feature type="domain" description="OmpR/PhoB-type" evidence="9">
    <location>
        <begin position="123"/>
        <end position="219"/>
    </location>
</feature>
<evidence type="ECO:0000256" key="1">
    <source>
        <dbReference type="ARBA" id="ARBA00022553"/>
    </source>
</evidence>
<dbReference type="SMART" id="SM00448">
    <property type="entry name" value="REC"/>
    <property type="match status" value="1"/>
</dbReference>
<dbReference type="Gene3D" id="6.10.250.690">
    <property type="match status" value="1"/>
</dbReference>
<evidence type="ECO:0000313" key="10">
    <source>
        <dbReference type="EMBL" id="MRN53173.1"/>
    </source>
</evidence>